<dbReference type="CDD" id="cd00096">
    <property type="entry name" value="Ig"/>
    <property type="match status" value="1"/>
</dbReference>
<dbReference type="Pfam" id="PF13895">
    <property type="entry name" value="Ig_2"/>
    <property type="match status" value="1"/>
</dbReference>
<evidence type="ECO:0000313" key="2">
    <source>
        <dbReference type="EMBL" id="CAC5400262.1"/>
    </source>
</evidence>
<dbReference type="Gene3D" id="2.60.40.10">
    <property type="entry name" value="Immunoglobulins"/>
    <property type="match status" value="1"/>
</dbReference>
<sequence length="163" mass="18201">MDNITAISNPAGNYLTGRVTLNNLLSSENRTVVEYNNITCDDNTAYRCDVHLSNSNTETSNVYSIKVKDPYGYTVITKEPDKTYYDPTTPFIELTCFAQGCHLPSYAWYKDTDLNSTLGNDSLYMISDVEIENSGNYICIVETIINGTVAKYSKTVTVDIRIG</sequence>
<dbReference type="InterPro" id="IPR007110">
    <property type="entry name" value="Ig-like_dom"/>
</dbReference>
<dbReference type="Proteomes" id="UP000507470">
    <property type="component" value="Unassembled WGS sequence"/>
</dbReference>
<organism evidence="2 3">
    <name type="scientific">Mytilus coruscus</name>
    <name type="common">Sea mussel</name>
    <dbReference type="NCBI Taxonomy" id="42192"/>
    <lineage>
        <taxon>Eukaryota</taxon>
        <taxon>Metazoa</taxon>
        <taxon>Spiralia</taxon>
        <taxon>Lophotrochozoa</taxon>
        <taxon>Mollusca</taxon>
        <taxon>Bivalvia</taxon>
        <taxon>Autobranchia</taxon>
        <taxon>Pteriomorphia</taxon>
        <taxon>Mytilida</taxon>
        <taxon>Mytiloidea</taxon>
        <taxon>Mytilidae</taxon>
        <taxon>Mytilinae</taxon>
        <taxon>Mytilus</taxon>
    </lineage>
</organism>
<dbReference type="OrthoDB" id="6158624at2759"/>
<accession>A0A6J8CZA7</accession>
<reference evidence="2 3" key="1">
    <citation type="submission" date="2020-06" db="EMBL/GenBank/DDBJ databases">
        <authorList>
            <person name="Li R."/>
            <person name="Bekaert M."/>
        </authorList>
    </citation>
    <scope>NUCLEOTIDE SEQUENCE [LARGE SCALE GENOMIC DNA]</scope>
    <source>
        <strain evidence="3">wild</strain>
    </source>
</reference>
<dbReference type="EMBL" id="CACVKT020006198">
    <property type="protein sequence ID" value="CAC5400262.1"/>
    <property type="molecule type" value="Genomic_DNA"/>
</dbReference>
<dbReference type="InterPro" id="IPR013783">
    <property type="entry name" value="Ig-like_fold"/>
</dbReference>
<evidence type="ECO:0000313" key="3">
    <source>
        <dbReference type="Proteomes" id="UP000507470"/>
    </source>
</evidence>
<name>A0A6J8CZA7_MYTCO</name>
<gene>
    <name evidence="2" type="ORF">MCOR_34457</name>
</gene>
<dbReference type="AlphaFoldDB" id="A0A6J8CZA7"/>
<evidence type="ECO:0000259" key="1">
    <source>
        <dbReference type="PROSITE" id="PS50835"/>
    </source>
</evidence>
<protein>
    <recommendedName>
        <fullName evidence="1">Ig-like domain-containing protein</fullName>
    </recommendedName>
</protein>
<keyword evidence="3" id="KW-1185">Reference proteome</keyword>
<dbReference type="InterPro" id="IPR036179">
    <property type="entry name" value="Ig-like_dom_sf"/>
</dbReference>
<dbReference type="SUPFAM" id="SSF48726">
    <property type="entry name" value="Immunoglobulin"/>
    <property type="match status" value="1"/>
</dbReference>
<proteinExistence type="predicted"/>
<dbReference type="PROSITE" id="PS50835">
    <property type="entry name" value="IG_LIKE"/>
    <property type="match status" value="1"/>
</dbReference>
<feature type="domain" description="Ig-like" evidence="1">
    <location>
        <begin position="70"/>
        <end position="157"/>
    </location>
</feature>